<name>A0ACC2P6M4_9HYME</name>
<evidence type="ECO:0000313" key="1">
    <source>
        <dbReference type="EMBL" id="KAJ8678967.1"/>
    </source>
</evidence>
<organism evidence="1 2">
    <name type="scientific">Eretmocerus hayati</name>
    <dbReference type="NCBI Taxonomy" id="131215"/>
    <lineage>
        <taxon>Eukaryota</taxon>
        <taxon>Metazoa</taxon>
        <taxon>Ecdysozoa</taxon>
        <taxon>Arthropoda</taxon>
        <taxon>Hexapoda</taxon>
        <taxon>Insecta</taxon>
        <taxon>Pterygota</taxon>
        <taxon>Neoptera</taxon>
        <taxon>Endopterygota</taxon>
        <taxon>Hymenoptera</taxon>
        <taxon>Apocrita</taxon>
        <taxon>Proctotrupomorpha</taxon>
        <taxon>Chalcidoidea</taxon>
        <taxon>Aphelinidae</taxon>
        <taxon>Aphelininae</taxon>
        <taxon>Eretmocerus</taxon>
    </lineage>
</organism>
<protein>
    <submittedName>
        <fullName evidence="1">Uncharacterized protein</fullName>
    </submittedName>
</protein>
<proteinExistence type="predicted"/>
<gene>
    <name evidence="1" type="ORF">QAD02_014754</name>
</gene>
<dbReference type="EMBL" id="CM056742">
    <property type="protein sequence ID" value="KAJ8678967.1"/>
    <property type="molecule type" value="Genomic_DNA"/>
</dbReference>
<reference evidence="1" key="1">
    <citation type="submission" date="2023-04" db="EMBL/GenBank/DDBJ databases">
        <title>A chromosome-level genome assembly of the parasitoid wasp Eretmocerus hayati.</title>
        <authorList>
            <person name="Zhong Y."/>
            <person name="Liu S."/>
            <person name="Liu Y."/>
        </authorList>
    </citation>
    <scope>NUCLEOTIDE SEQUENCE</scope>
    <source>
        <strain evidence="1">ZJU_SS_LIU_2023</strain>
    </source>
</reference>
<keyword evidence="2" id="KW-1185">Reference proteome</keyword>
<evidence type="ECO:0000313" key="2">
    <source>
        <dbReference type="Proteomes" id="UP001239111"/>
    </source>
</evidence>
<accession>A0ACC2P6M4</accession>
<comment type="caution">
    <text evidence="1">The sequence shown here is derived from an EMBL/GenBank/DDBJ whole genome shotgun (WGS) entry which is preliminary data.</text>
</comment>
<dbReference type="Proteomes" id="UP001239111">
    <property type="component" value="Chromosome 2"/>
</dbReference>
<sequence>MPSYEMPLLLKTMAKPELFNALKRTAETIFEKGGFLRKIDNLGKQATPFKMSEWGQTHKEANYFIIYFDTAPKTLIELNAAYKRDADIVRHQIFAANNLEKVQCTFHEEMLPPPFRPDVQKLVEMGAREKRYQDKVDKKFKYNSGLDYYPFQK</sequence>